<keyword evidence="6" id="KW-1185">Reference proteome</keyword>
<proteinExistence type="inferred from homology"/>
<comment type="similarity">
    <text evidence="2">Belongs to the RmuC family.</text>
</comment>
<evidence type="ECO:0000256" key="4">
    <source>
        <dbReference type="ARBA" id="ARBA00023172"/>
    </source>
</evidence>
<gene>
    <name evidence="5" type="ORF">MPAN_017650</name>
</gene>
<organism evidence="5 6">
    <name type="scientific">Mariniplasma anaerobium</name>
    <dbReference type="NCBI Taxonomy" id="2735436"/>
    <lineage>
        <taxon>Bacteria</taxon>
        <taxon>Bacillati</taxon>
        <taxon>Mycoplasmatota</taxon>
        <taxon>Mollicutes</taxon>
        <taxon>Acholeplasmatales</taxon>
        <taxon>Acholeplasmataceae</taxon>
        <taxon>Mariniplasma</taxon>
    </lineage>
</organism>
<dbReference type="PANTHER" id="PTHR30563">
    <property type="entry name" value="DNA RECOMBINATION PROTEIN RMUC"/>
    <property type="match status" value="1"/>
</dbReference>
<reference evidence="5" key="1">
    <citation type="submission" date="2021-01" db="EMBL/GenBank/DDBJ databases">
        <title>Draft genome sequence of Acholeplasmataceae bacterium strain Mahy22.</title>
        <authorList>
            <person name="Watanabe M."/>
            <person name="Kojima H."/>
            <person name="Fukui M."/>
        </authorList>
    </citation>
    <scope>NUCLEOTIDE SEQUENCE</scope>
    <source>
        <strain evidence="5">Mahy22</strain>
    </source>
</reference>
<dbReference type="GO" id="GO:0006310">
    <property type="term" value="P:DNA recombination"/>
    <property type="evidence" value="ECO:0007669"/>
    <property type="project" value="UniProtKB-KW"/>
</dbReference>
<dbReference type="KEGG" id="manr:MPAN_017650"/>
<comment type="function">
    <text evidence="1">Involved in DNA recombination.</text>
</comment>
<evidence type="ECO:0000313" key="6">
    <source>
        <dbReference type="Proteomes" id="UP000620133"/>
    </source>
</evidence>
<keyword evidence="4" id="KW-0233">DNA recombination</keyword>
<dbReference type="Pfam" id="PF02646">
    <property type="entry name" value="RmuC"/>
    <property type="match status" value="1"/>
</dbReference>
<sequence>MEDYIIIGLIIILIGMFVYLFILMNKKVDQQNPISVEKDIHGYFDIKLLKEFGDLNEKLAKEFGEFKTNVATLVGHSNQQSQKDLNEFKDYMMAKIDKQLKEINDKVEQRLGQGFEKTTEIFTNVIERLAKIDEAQKKIETLSQEVVSLNGLLTDKKTRGIFGEVQLYQLLSAVMGDNQALYEKQKTLSNGYIADAMIHAPEPLGNLVIDSKFPLDNYRKMMDKKLGAQDRLFAEKEFKKDVKVHINAIKDKYIIPIETSEQAVMFIPAEAIFAELTSYHQDIMEYAQKNQVWIVSPTTLLSTLTMIQTIVKNMERDEQTSIILDELRKLGEEFKRYDERWDKLNRAIISVSKNADLVNKTGQKISKKFIHIADAKFDLIETDDEDEDEDEIEDIDEI</sequence>
<evidence type="ECO:0000256" key="2">
    <source>
        <dbReference type="ARBA" id="ARBA00009840"/>
    </source>
</evidence>
<dbReference type="AlphaFoldDB" id="A0A7U9TJG8"/>
<evidence type="ECO:0000256" key="3">
    <source>
        <dbReference type="ARBA" id="ARBA00023054"/>
    </source>
</evidence>
<dbReference type="RefSeq" id="WP_176239184.1">
    <property type="nucleotide sequence ID" value="NZ_AP024412.1"/>
</dbReference>
<name>A0A7U9TJG8_9MOLU</name>
<dbReference type="InterPro" id="IPR003798">
    <property type="entry name" value="DNA_recombination_RmuC"/>
</dbReference>
<dbReference type="EMBL" id="AP024412">
    <property type="protein sequence ID" value="BCR36872.1"/>
    <property type="molecule type" value="Genomic_DNA"/>
</dbReference>
<evidence type="ECO:0000256" key="1">
    <source>
        <dbReference type="ARBA" id="ARBA00003416"/>
    </source>
</evidence>
<keyword evidence="3" id="KW-0175">Coiled coil</keyword>
<dbReference type="PANTHER" id="PTHR30563:SF0">
    <property type="entry name" value="DNA RECOMBINATION PROTEIN RMUC"/>
    <property type="match status" value="1"/>
</dbReference>
<protein>
    <submittedName>
        <fullName evidence="5">RmuC family protein</fullName>
    </submittedName>
</protein>
<evidence type="ECO:0000313" key="5">
    <source>
        <dbReference type="EMBL" id="BCR36872.1"/>
    </source>
</evidence>
<accession>A0A7U9TJG8</accession>
<dbReference type="Proteomes" id="UP000620133">
    <property type="component" value="Chromosome"/>
</dbReference>